<dbReference type="SUPFAM" id="SSF48013">
    <property type="entry name" value="NusB-like"/>
    <property type="match status" value="1"/>
</dbReference>
<dbReference type="InterPro" id="IPR029063">
    <property type="entry name" value="SAM-dependent_MTases_sf"/>
</dbReference>
<dbReference type="InterPro" id="IPR049560">
    <property type="entry name" value="MeTrfase_RsmB-F_NOP2_cat"/>
</dbReference>
<evidence type="ECO:0000313" key="7">
    <source>
        <dbReference type="EMBL" id="AIZ45591.1"/>
    </source>
</evidence>
<dbReference type="Pfam" id="PF01029">
    <property type="entry name" value="NusB"/>
    <property type="match status" value="1"/>
</dbReference>
<keyword evidence="4 5" id="KW-0694">RNA-binding</keyword>
<dbReference type="Proteomes" id="UP000030634">
    <property type="component" value="Chromosome"/>
</dbReference>
<evidence type="ECO:0000256" key="1">
    <source>
        <dbReference type="ARBA" id="ARBA00022603"/>
    </source>
</evidence>
<dbReference type="PROSITE" id="PS51686">
    <property type="entry name" value="SAM_MT_RSMB_NOP"/>
    <property type="match status" value="1"/>
</dbReference>
<feature type="domain" description="SAM-dependent MTase RsmB/NOP-type" evidence="6">
    <location>
        <begin position="149"/>
        <end position="420"/>
    </location>
</feature>
<dbReference type="GO" id="GO:0003723">
    <property type="term" value="F:RNA binding"/>
    <property type="evidence" value="ECO:0007669"/>
    <property type="project" value="UniProtKB-UniRule"/>
</dbReference>
<comment type="caution">
    <text evidence="5">Lacks conserved residue(s) required for the propagation of feature annotation.</text>
</comment>
<dbReference type="EMBL" id="CP010028">
    <property type="protein sequence ID" value="AIZ45591.1"/>
    <property type="molecule type" value="Genomic_DNA"/>
</dbReference>
<dbReference type="InterPro" id="IPR023267">
    <property type="entry name" value="RCMT"/>
</dbReference>
<evidence type="ECO:0000313" key="8">
    <source>
        <dbReference type="Proteomes" id="UP000030634"/>
    </source>
</evidence>
<reference evidence="8" key="1">
    <citation type="submission" date="2014-11" db="EMBL/GenBank/DDBJ databases">
        <title>Hymenobacter sp. DG25B genome submission.</title>
        <authorList>
            <person name="Jung H.-Y."/>
            <person name="Kim M.K."/>
            <person name="Srinivasan S."/>
            <person name="Lim S."/>
        </authorList>
    </citation>
    <scope>NUCLEOTIDE SEQUENCE [LARGE SCALE GENOMIC DNA]</scope>
    <source>
        <strain evidence="8">DY59</strain>
    </source>
</reference>
<evidence type="ECO:0000259" key="6">
    <source>
        <dbReference type="PROSITE" id="PS51686"/>
    </source>
</evidence>
<evidence type="ECO:0000256" key="2">
    <source>
        <dbReference type="ARBA" id="ARBA00022679"/>
    </source>
</evidence>
<evidence type="ECO:0000256" key="4">
    <source>
        <dbReference type="ARBA" id="ARBA00022884"/>
    </source>
</evidence>
<dbReference type="AlphaFoldDB" id="A0A0A7KHG7"/>
<dbReference type="PRINTS" id="PR02008">
    <property type="entry name" value="RCMTFAMILY"/>
</dbReference>
<dbReference type="SUPFAM" id="SSF53335">
    <property type="entry name" value="S-adenosyl-L-methionine-dependent methyltransferases"/>
    <property type="match status" value="1"/>
</dbReference>
<feature type="binding site" evidence="5">
    <location>
        <position position="292"/>
    </location>
    <ligand>
        <name>S-adenosyl-L-methionine</name>
        <dbReference type="ChEBI" id="CHEBI:59789"/>
    </ligand>
</feature>
<dbReference type="Gene3D" id="1.10.940.10">
    <property type="entry name" value="NusB-like"/>
    <property type="match status" value="1"/>
</dbReference>
<protein>
    <submittedName>
        <fullName evidence="7">tRNA/rRNA cytosine-C5-methylase</fullName>
    </submittedName>
</protein>
<proteinExistence type="inferred from homology"/>
<dbReference type="Pfam" id="PF01189">
    <property type="entry name" value="Methyltr_RsmB-F"/>
    <property type="match status" value="1"/>
</dbReference>
<feature type="binding site" evidence="5">
    <location>
        <position position="308"/>
    </location>
    <ligand>
        <name>S-adenosyl-L-methionine</name>
        <dbReference type="ChEBI" id="CHEBI:59789"/>
    </ligand>
</feature>
<sequence length="426" mass="44802">MTFTPRPRPEAFNPARELAVRVLLRVLAGESFAAPALDAALQKAHLPGRDAGLATHIVYGTLRHFPSLDTALSPMLTGDTHPKVRTLLLAGAFEKLYLDTPPHAVVSEYVNLARGARLAPPGLVNAVLRRIEAPAPSQVTRTELPGWLAETYRVAYGPQAEAVFADLLTPQPLWLSVSEAGFRSLEAEGSRLNPGPQGTDRVELSRPLRETEAFARGWAQPINPASLACVDALGEVGGERVLDLAGGAGIKAAMLAARGAQVTSVDLLPHKHEQARANLGRLGLQAEFLTHDLTQPVNLPPAAHVLLDAPCTGSGTLRSHPEIKLRLTPHAVAAAAALQAQMLPHAAALVAPGGTLVYSVCSVTPQEGPGVIAGFLAGHPEFVAEAVPEVEVPHVPAGDGLLTVPEGGIDGFFIARLRRRADSSIG</sequence>
<dbReference type="HOGENOM" id="CLU_005316_0_2_0"/>
<evidence type="ECO:0000256" key="5">
    <source>
        <dbReference type="PROSITE-ProRule" id="PRU01023"/>
    </source>
</evidence>
<dbReference type="InterPro" id="IPR006027">
    <property type="entry name" value="NusB_RsmB_TIM44"/>
</dbReference>
<organism evidence="7 8">
    <name type="scientific">Deinococcus radiopugnans</name>
    <dbReference type="NCBI Taxonomy" id="57497"/>
    <lineage>
        <taxon>Bacteria</taxon>
        <taxon>Thermotogati</taxon>
        <taxon>Deinococcota</taxon>
        <taxon>Deinococci</taxon>
        <taxon>Deinococcales</taxon>
        <taxon>Deinococcaceae</taxon>
        <taxon>Deinococcus</taxon>
    </lineage>
</organism>
<keyword evidence="3 5" id="KW-0949">S-adenosyl-L-methionine</keyword>
<keyword evidence="2 5" id="KW-0808">Transferase</keyword>
<comment type="similarity">
    <text evidence="5">Belongs to the class I-like SAM-binding methyltransferase superfamily. RsmB/NOP family.</text>
</comment>
<dbReference type="GO" id="GO:0008173">
    <property type="term" value="F:RNA methyltransferase activity"/>
    <property type="evidence" value="ECO:0007669"/>
    <property type="project" value="InterPro"/>
</dbReference>
<dbReference type="GO" id="GO:0006355">
    <property type="term" value="P:regulation of DNA-templated transcription"/>
    <property type="evidence" value="ECO:0007669"/>
    <property type="project" value="InterPro"/>
</dbReference>
<feature type="active site" description="Nucleophile" evidence="5">
    <location>
        <position position="361"/>
    </location>
</feature>
<dbReference type="Gene3D" id="3.40.50.150">
    <property type="entry name" value="Vaccinia Virus protein VP39"/>
    <property type="match status" value="1"/>
</dbReference>
<dbReference type="CDD" id="cd02440">
    <property type="entry name" value="AdoMet_MTases"/>
    <property type="match status" value="1"/>
</dbReference>
<dbReference type="InterPro" id="IPR001678">
    <property type="entry name" value="MeTrfase_RsmB-F_NOP2_dom"/>
</dbReference>
<feature type="binding site" evidence="5">
    <location>
        <position position="266"/>
    </location>
    <ligand>
        <name>S-adenosyl-L-methionine</name>
        <dbReference type="ChEBI" id="CHEBI:59789"/>
    </ligand>
</feature>
<accession>A0A0A7KHG7</accession>
<dbReference type="PANTHER" id="PTHR22807:SF53">
    <property type="entry name" value="RIBOSOMAL RNA SMALL SUBUNIT METHYLTRANSFERASE B-RELATED"/>
    <property type="match status" value="1"/>
</dbReference>
<dbReference type="KEGG" id="dsw:QR90_11630"/>
<dbReference type="STRING" id="1182571.QR90_11630"/>
<keyword evidence="1 5" id="KW-0489">Methyltransferase</keyword>
<gene>
    <name evidence="7" type="ORF">QR90_11630</name>
</gene>
<dbReference type="InterPro" id="IPR035926">
    <property type="entry name" value="NusB-like_sf"/>
</dbReference>
<name>A0A0A7KHG7_9DEIO</name>
<dbReference type="RefSeq" id="WP_039684721.1">
    <property type="nucleotide sequence ID" value="NZ_CP010028.1"/>
</dbReference>
<dbReference type="GO" id="GO:0001510">
    <property type="term" value="P:RNA methylation"/>
    <property type="evidence" value="ECO:0007669"/>
    <property type="project" value="InterPro"/>
</dbReference>
<dbReference type="PANTHER" id="PTHR22807">
    <property type="entry name" value="NOP2 YEAST -RELATED NOL1/NOP2/FMU SUN DOMAIN-CONTAINING"/>
    <property type="match status" value="1"/>
</dbReference>
<evidence type="ECO:0000256" key="3">
    <source>
        <dbReference type="ARBA" id="ARBA00022691"/>
    </source>
</evidence>